<dbReference type="Pfam" id="PF03551">
    <property type="entry name" value="PadR"/>
    <property type="match status" value="1"/>
</dbReference>
<dbReference type="InterPro" id="IPR052509">
    <property type="entry name" value="Metal_resp_DNA-bind_regulator"/>
</dbReference>
<dbReference type="Gene3D" id="1.10.10.10">
    <property type="entry name" value="Winged helix-like DNA-binding domain superfamily/Winged helix DNA-binding domain"/>
    <property type="match status" value="1"/>
</dbReference>
<dbReference type="EMBL" id="FPAA01000005">
    <property type="protein sequence ID" value="SFS63500.1"/>
    <property type="molecule type" value="Genomic_DNA"/>
</dbReference>
<dbReference type="InterPro" id="IPR036388">
    <property type="entry name" value="WH-like_DNA-bd_sf"/>
</dbReference>
<dbReference type="OrthoDB" id="9791785at2"/>
<dbReference type="RefSeq" id="WP_091836283.1">
    <property type="nucleotide sequence ID" value="NZ_FPAA01000005.1"/>
</dbReference>
<sequence length="108" mass="12462">MSTYSQMLKGIMEGCILEMINQKERYGYELSQKLSQHGFPHISEGSIYPLLLRMQKEGLIEGSLIPSQSGPRRKYYRLTQKGEKTLAEFTHQWDALKRAVDNVLEPNT</sequence>
<organism evidence="2 3">
    <name type="scientific">Marininema halotolerans</name>
    <dbReference type="NCBI Taxonomy" id="1155944"/>
    <lineage>
        <taxon>Bacteria</taxon>
        <taxon>Bacillati</taxon>
        <taxon>Bacillota</taxon>
        <taxon>Bacilli</taxon>
        <taxon>Bacillales</taxon>
        <taxon>Thermoactinomycetaceae</taxon>
        <taxon>Marininema</taxon>
    </lineage>
</organism>
<accession>A0A1I6RFZ1</accession>
<dbReference type="InterPro" id="IPR036390">
    <property type="entry name" value="WH_DNA-bd_sf"/>
</dbReference>
<dbReference type="PANTHER" id="PTHR33169">
    <property type="entry name" value="PADR-FAMILY TRANSCRIPTIONAL REGULATOR"/>
    <property type="match status" value="1"/>
</dbReference>
<gene>
    <name evidence="2" type="ORF">SAMN05444972_10558</name>
</gene>
<dbReference type="PANTHER" id="PTHR33169:SF25">
    <property type="entry name" value="DNA-BINDING PROTEIN YIZB-RELATED"/>
    <property type="match status" value="1"/>
</dbReference>
<reference evidence="3" key="1">
    <citation type="submission" date="2016-10" db="EMBL/GenBank/DDBJ databases">
        <authorList>
            <person name="Varghese N."/>
            <person name="Submissions S."/>
        </authorList>
    </citation>
    <scope>NUCLEOTIDE SEQUENCE [LARGE SCALE GENOMIC DNA]</scope>
    <source>
        <strain evidence="3">DSM 45789</strain>
    </source>
</reference>
<dbReference type="AlphaFoldDB" id="A0A1I6RFZ1"/>
<dbReference type="Proteomes" id="UP000198660">
    <property type="component" value="Unassembled WGS sequence"/>
</dbReference>
<feature type="domain" description="Transcription regulator PadR N-terminal" evidence="1">
    <location>
        <begin position="16"/>
        <end position="88"/>
    </location>
</feature>
<evidence type="ECO:0000259" key="1">
    <source>
        <dbReference type="Pfam" id="PF03551"/>
    </source>
</evidence>
<name>A0A1I6RFZ1_9BACL</name>
<dbReference type="InterPro" id="IPR005149">
    <property type="entry name" value="Tscrpt_reg_PadR_N"/>
</dbReference>
<evidence type="ECO:0000313" key="2">
    <source>
        <dbReference type="EMBL" id="SFS63500.1"/>
    </source>
</evidence>
<proteinExistence type="predicted"/>
<protein>
    <submittedName>
        <fullName evidence="2">PadR family transcriptional regulator, regulatory protein PadR</fullName>
    </submittedName>
</protein>
<dbReference type="SUPFAM" id="SSF46785">
    <property type="entry name" value="Winged helix' DNA-binding domain"/>
    <property type="match status" value="1"/>
</dbReference>
<keyword evidence="3" id="KW-1185">Reference proteome</keyword>
<evidence type="ECO:0000313" key="3">
    <source>
        <dbReference type="Proteomes" id="UP000198660"/>
    </source>
</evidence>